<accession>A0A5M8X926</accession>
<evidence type="ECO:0000256" key="2">
    <source>
        <dbReference type="ARBA" id="ARBA00023125"/>
    </source>
</evidence>
<dbReference type="InterPro" id="IPR053142">
    <property type="entry name" value="PchR_regulatory_protein"/>
</dbReference>
<dbReference type="InterPro" id="IPR018062">
    <property type="entry name" value="HTH_AraC-typ_CS"/>
</dbReference>
<evidence type="ECO:0000313" key="5">
    <source>
        <dbReference type="Proteomes" id="UP000469952"/>
    </source>
</evidence>
<dbReference type="InterPro" id="IPR009057">
    <property type="entry name" value="Homeodomain-like_sf"/>
</dbReference>
<dbReference type="PROSITE" id="PS01124">
    <property type="entry name" value="HTH_ARAC_FAMILY_2"/>
    <property type="match status" value="1"/>
</dbReference>
<protein>
    <submittedName>
        <fullName evidence="4">Helix-turn-helix domain-containing protein</fullName>
    </submittedName>
</protein>
<keyword evidence="1" id="KW-0805">Transcription regulation</keyword>
<evidence type="ECO:0000256" key="3">
    <source>
        <dbReference type="ARBA" id="ARBA00023163"/>
    </source>
</evidence>
<dbReference type="SUPFAM" id="SSF46689">
    <property type="entry name" value="Homeodomain-like"/>
    <property type="match status" value="2"/>
</dbReference>
<dbReference type="PROSITE" id="PS00041">
    <property type="entry name" value="HTH_ARAC_FAMILY_1"/>
    <property type="match status" value="1"/>
</dbReference>
<dbReference type="PANTHER" id="PTHR47893">
    <property type="entry name" value="REGULATORY PROTEIN PCHR"/>
    <property type="match status" value="1"/>
</dbReference>
<dbReference type="PANTHER" id="PTHR47893:SF1">
    <property type="entry name" value="REGULATORY PROTEIN PCHR"/>
    <property type="match status" value="1"/>
</dbReference>
<evidence type="ECO:0000256" key="1">
    <source>
        <dbReference type="ARBA" id="ARBA00023015"/>
    </source>
</evidence>
<dbReference type="Proteomes" id="UP000469952">
    <property type="component" value="Unassembled WGS sequence"/>
</dbReference>
<keyword evidence="2" id="KW-0238">DNA-binding</keyword>
<dbReference type="EMBL" id="WIPA01000008">
    <property type="protein sequence ID" value="MQR26972.1"/>
    <property type="molecule type" value="Genomic_DNA"/>
</dbReference>
<gene>
    <name evidence="4" type="ORF">GFV13_06755</name>
</gene>
<sequence length="311" mass="36324">MTNKNNYLNFLKHINKVNKTNLFSNSGNLQPIAIKLTQGLDLVIHDYSFDRYYGAITFSDQVLRLDFSYNGSVNLIKNNQETIFLEPGFLKIAQSFDDNNHYSSVSGQYQGITLLINRQKVSDDFIRLVGNDQLIDSITKYYLSDQDYILIKTEFIERFFKDFEAVEVTNQLQFLRLKIAELLLYLNSDEAHEAILPKTYFPTRDIKKIYAIHGYLLNHIGEKLTLQQLARQYDIGQTTMQKLFKATYYQSIHSFLMSARLEYACTLLKDSQASITFIANEVGYMNTSKFSAFFKKEKQMTPKMYRQLYKN</sequence>
<dbReference type="GO" id="GO:0003700">
    <property type="term" value="F:DNA-binding transcription factor activity"/>
    <property type="evidence" value="ECO:0007669"/>
    <property type="project" value="InterPro"/>
</dbReference>
<dbReference type="GO" id="GO:0043565">
    <property type="term" value="F:sequence-specific DNA binding"/>
    <property type="evidence" value="ECO:0007669"/>
    <property type="project" value="InterPro"/>
</dbReference>
<keyword evidence="3" id="KW-0804">Transcription</keyword>
<dbReference type="InterPro" id="IPR018060">
    <property type="entry name" value="HTH_AraC"/>
</dbReference>
<dbReference type="Pfam" id="PF12833">
    <property type="entry name" value="HTH_18"/>
    <property type="match status" value="1"/>
</dbReference>
<evidence type="ECO:0000313" key="4">
    <source>
        <dbReference type="EMBL" id="MQR26972.1"/>
    </source>
</evidence>
<dbReference type="SMART" id="SM00342">
    <property type="entry name" value="HTH_ARAC"/>
    <property type="match status" value="1"/>
</dbReference>
<reference evidence="4 5" key="1">
    <citation type="submission" date="2019-10" db="EMBL/GenBank/DDBJ databases">
        <title>WGS of Leuconostoc mesenteroides.</title>
        <authorList>
            <person name="Melo Bolivar J."/>
            <person name="Marino-Ramirez L."/>
            <person name="Villamil Diaz L.M."/>
        </authorList>
    </citation>
    <scope>NUCLEOTIDE SEQUENCE [LARGE SCALE GENOMIC DNA]</scope>
    <source>
        <strain evidence="4 5">M11</strain>
    </source>
</reference>
<proteinExistence type="predicted"/>
<dbReference type="Gene3D" id="1.10.10.60">
    <property type="entry name" value="Homeodomain-like"/>
    <property type="match status" value="1"/>
</dbReference>
<name>A0A5M8X926_LEUME</name>
<organism evidence="4 5">
    <name type="scientific">Leuconostoc mesenteroides</name>
    <dbReference type="NCBI Taxonomy" id="1245"/>
    <lineage>
        <taxon>Bacteria</taxon>
        <taxon>Bacillati</taxon>
        <taxon>Bacillota</taxon>
        <taxon>Bacilli</taxon>
        <taxon>Lactobacillales</taxon>
        <taxon>Lactobacillaceae</taxon>
        <taxon>Leuconostoc</taxon>
    </lineage>
</organism>
<comment type="caution">
    <text evidence="4">The sequence shown here is derived from an EMBL/GenBank/DDBJ whole genome shotgun (WGS) entry which is preliminary data.</text>
</comment>
<dbReference type="RefSeq" id="WP_014324783.1">
    <property type="nucleotide sequence ID" value="NZ_BBPK01000012.1"/>
</dbReference>
<dbReference type="AlphaFoldDB" id="A0A5M8X926"/>